<dbReference type="Proteomes" id="UP000735302">
    <property type="component" value="Unassembled WGS sequence"/>
</dbReference>
<comment type="caution">
    <text evidence="1">The sequence shown here is derived from an EMBL/GenBank/DDBJ whole genome shotgun (WGS) entry which is preliminary data.</text>
</comment>
<proteinExistence type="predicted"/>
<sequence length="75" mass="7710">MSKLSAVGKFEALSPPLLLGGVGGTVDNKSALISTGIFLSRVLAAPLVPWPDGGPESLRSPYCGLALHRKPNLGL</sequence>
<evidence type="ECO:0000313" key="2">
    <source>
        <dbReference type="Proteomes" id="UP000735302"/>
    </source>
</evidence>
<keyword evidence="2" id="KW-1185">Reference proteome</keyword>
<dbReference type="EMBL" id="BLXT01004960">
    <property type="protein sequence ID" value="GFO18533.1"/>
    <property type="molecule type" value="Genomic_DNA"/>
</dbReference>
<gene>
    <name evidence="1" type="ORF">PoB_004503800</name>
</gene>
<reference evidence="1 2" key="1">
    <citation type="journal article" date="2021" name="Elife">
        <title>Chloroplast acquisition without the gene transfer in kleptoplastic sea slugs, Plakobranchus ocellatus.</title>
        <authorList>
            <person name="Maeda T."/>
            <person name="Takahashi S."/>
            <person name="Yoshida T."/>
            <person name="Shimamura S."/>
            <person name="Takaki Y."/>
            <person name="Nagai Y."/>
            <person name="Toyoda A."/>
            <person name="Suzuki Y."/>
            <person name="Arimoto A."/>
            <person name="Ishii H."/>
            <person name="Satoh N."/>
            <person name="Nishiyama T."/>
            <person name="Hasebe M."/>
            <person name="Maruyama T."/>
            <person name="Minagawa J."/>
            <person name="Obokata J."/>
            <person name="Shigenobu S."/>
        </authorList>
    </citation>
    <scope>NUCLEOTIDE SEQUENCE [LARGE SCALE GENOMIC DNA]</scope>
</reference>
<dbReference type="AlphaFoldDB" id="A0AAV4BG09"/>
<name>A0AAV4BG09_9GAST</name>
<accession>A0AAV4BG09</accession>
<organism evidence="1 2">
    <name type="scientific">Plakobranchus ocellatus</name>
    <dbReference type="NCBI Taxonomy" id="259542"/>
    <lineage>
        <taxon>Eukaryota</taxon>
        <taxon>Metazoa</taxon>
        <taxon>Spiralia</taxon>
        <taxon>Lophotrochozoa</taxon>
        <taxon>Mollusca</taxon>
        <taxon>Gastropoda</taxon>
        <taxon>Heterobranchia</taxon>
        <taxon>Euthyneura</taxon>
        <taxon>Panpulmonata</taxon>
        <taxon>Sacoglossa</taxon>
        <taxon>Placobranchoidea</taxon>
        <taxon>Plakobranchidae</taxon>
        <taxon>Plakobranchus</taxon>
    </lineage>
</organism>
<protein>
    <submittedName>
        <fullName evidence="1">Uncharacterized protein</fullName>
    </submittedName>
</protein>
<evidence type="ECO:0000313" key="1">
    <source>
        <dbReference type="EMBL" id="GFO18533.1"/>
    </source>
</evidence>